<dbReference type="EMBL" id="JAOVZO020000020">
    <property type="protein sequence ID" value="MDC8015628.1"/>
    <property type="molecule type" value="Genomic_DNA"/>
</dbReference>
<dbReference type="Gene3D" id="2.40.50.100">
    <property type="match status" value="1"/>
</dbReference>
<reference evidence="4" key="1">
    <citation type="submission" date="2023-02" db="EMBL/GenBank/DDBJ databases">
        <title>Tahibacter soli sp. nov. isolated from soil.</title>
        <authorList>
            <person name="Baek J.H."/>
            <person name="Lee J.K."/>
            <person name="Choi D.G."/>
            <person name="Jeon C.O."/>
        </authorList>
    </citation>
    <scope>NUCLEOTIDE SEQUENCE</scope>
    <source>
        <strain evidence="4">BL</strain>
    </source>
</reference>
<dbReference type="PRINTS" id="PR01490">
    <property type="entry name" value="RTXTOXIND"/>
</dbReference>
<keyword evidence="2" id="KW-0812">Transmembrane</keyword>
<keyword evidence="2" id="KW-1133">Transmembrane helix</keyword>
<feature type="transmembrane region" description="Helical" evidence="2">
    <location>
        <begin position="39"/>
        <end position="57"/>
    </location>
</feature>
<accession>A0A9X4BKE5</accession>
<keyword evidence="2" id="KW-0472">Membrane</keyword>
<keyword evidence="5" id="KW-1185">Reference proteome</keyword>
<proteinExistence type="predicted"/>
<protein>
    <submittedName>
        <fullName evidence="4">HlyD family efflux transporter periplasmic adaptor subunit</fullName>
    </submittedName>
</protein>
<dbReference type="Gene3D" id="2.40.30.170">
    <property type="match status" value="1"/>
</dbReference>
<organism evidence="4 5">
    <name type="scientific">Tahibacter soli</name>
    <dbReference type="NCBI Taxonomy" id="2983605"/>
    <lineage>
        <taxon>Bacteria</taxon>
        <taxon>Pseudomonadati</taxon>
        <taxon>Pseudomonadota</taxon>
        <taxon>Gammaproteobacteria</taxon>
        <taxon>Lysobacterales</taxon>
        <taxon>Rhodanobacteraceae</taxon>
        <taxon>Tahibacter</taxon>
    </lineage>
</organism>
<feature type="domain" description="AprE-like beta-barrel" evidence="3">
    <location>
        <begin position="309"/>
        <end position="401"/>
    </location>
</feature>
<dbReference type="InterPro" id="IPR058982">
    <property type="entry name" value="Beta-barrel_AprE"/>
</dbReference>
<dbReference type="Pfam" id="PF26002">
    <property type="entry name" value="Beta-barrel_AprE"/>
    <property type="match status" value="1"/>
</dbReference>
<name>A0A9X4BKE5_9GAMM</name>
<dbReference type="PANTHER" id="PTHR30386">
    <property type="entry name" value="MEMBRANE FUSION SUBUNIT OF EMRAB-TOLC MULTIDRUG EFFLUX PUMP"/>
    <property type="match status" value="1"/>
</dbReference>
<evidence type="ECO:0000259" key="3">
    <source>
        <dbReference type="Pfam" id="PF26002"/>
    </source>
</evidence>
<dbReference type="PANTHER" id="PTHR30386:SF28">
    <property type="entry name" value="EXPORTED PROTEIN"/>
    <property type="match status" value="1"/>
</dbReference>
<evidence type="ECO:0000256" key="1">
    <source>
        <dbReference type="SAM" id="Coils"/>
    </source>
</evidence>
<feature type="coiled-coil region" evidence="1">
    <location>
        <begin position="124"/>
        <end position="176"/>
    </location>
</feature>
<dbReference type="InterPro" id="IPR050739">
    <property type="entry name" value="MFP"/>
</dbReference>
<evidence type="ECO:0000313" key="4">
    <source>
        <dbReference type="EMBL" id="MDC8015628.1"/>
    </source>
</evidence>
<keyword evidence="1" id="KW-0175">Coiled coil</keyword>
<dbReference type="Proteomes" id="UP001139971">
    <property type="component" value="Unassembled WGS sequence"/>
</dbReference>
<evidence type="ECO:0000256" key="2">
    <source>
        <dbReference type="SAM" id="Phobius"/>
    </source>
</evidence>
<sequence>MSDEGESKILPLFRPEAVQAQTGTGLGEIILSQPLSARLLSAISLFIALSAIVFLFVGQYTRRVRVEGFLLPEQGVLRIVPPQTGIVRELRVREGDVVNKGDVLYVLSSERSVADAPSTEARIVERQRERLASLTADVKDLDTRQRGQLRSARERAEGLALELKSIDANVAVAEQQLQLAVDSYRRYEKLRASKVVSELDMERLKQSELDRKAGLESLRREKLSAQNGLRAAQVEIDELPLRQRAERGALDRDIAALEQSLVESEARREVQVIAPEAGRVAAVIAVAGQGVSPGQTMLHLLPSESSLQASLYVTSAAIGLIRNGQRVKLRYPAFPFERYGHQEGEVASVATSAVRAEELPFPLATTEPVYRVQVKLDAQTVGPEGRRHALQAGMKAEADVMLDRRRLIDWMFEPLRAMAES</sequence>
<gene>
    <name evidence="4" type="ORF">OD750_024135</name>
</gene>
<comment type="caution">
    <text evidence="4">The sequence shown here is derived from an EMBL/GenBank/DDBJ whole genome shotgun (WGS) entry which is preliminary data.</text>
</comment>
<evidence type="ECO:0000313" key="5">
    <source>
        <dbReference type="Proteomes" id="UP001139971"/>
    </source>
</evidence>
<dbReference type="AlphaFoldDB" id="A0A9X4BKE5"/>
<dbReference type="RefSeq" id="WP_263541181.1">
    <property type="nucleotide sequence ID" value="NZ_JAOVZO020000020.1"/>
</dbReference>